<evidence type="ECO:0000313" key="5">
    <source>
        <dbReference type="Proteomes" id="UP001235269"/>
    </source>
</evidence>
<dbReference type="InterPro" id="IPR023296">
    <property type="entry name" value="Glyco_hydro_beta-prop_sf"/>
</dbReference>
<reference evidence="4 5" key="1">
    <citation type="submission" date="2023-07" db="EMBL/GenBank/DDBJ databases">
        <title>Genomic Encyclopedia of Type Strains, Phase IV (KMG-IV): sequencing the most valuable type-strain genomes for metagenomic binning, comparative biology and taxonomic classification.</title>
        <authorList>
            <person name="Goeker M."/>
        </authorList>
    </citation>
    <scope>NUCLEOTIDE SEQUENCE [LARGE SCALE GENOMIC DNA]</scope>
    <source>
        <strain evidence="4 5">DSM 100301</strain>
    </source>
</reference>
<evidence type="ECO:0000313" key="4">
    <source>
        <dbReference type="EMBL" id="MDQ0458356.1"/>
    </source>
</evidence>
<evidence type="ECO:0000259" key="3">
    <source>
        <dbReference type="Pfam" id="PF24793"/>
    </source>
</evidence>
<dbReference type="InterPro" id="IPR056442">
    <property type="entry name" value="GINT1_N"/>
</dbReference>
<comment type="caution">
    <text evidence="4">The sequence shown here is derived from an EMBL/GenBank/DDBJ whole genome shotgun (WGS) entry which is preliminary data.</text>
</comment>
<keyword evidence="5" id="KW-1185">Reference proteome</keyword>
<dbReference type="SUPFAM" id="SSF75005">
    <property type="entry name" value="Arabinanase/levansucrase/invertase"/>
    <property type="match status" value="1"/>
</dbReference>
<protein>
    <recommendedName>
        <fullName evidence="3">Glucosamine inositolphosphorylceramide transferase 1 N-terminal domain-containing protein</fullName>
    </recommendedName>
</protein>
<gene>
    <name evidence="4" type="ORF">QO005_004717</name>
</gene>
<evidence type="ECO:0000256" key="2">
    <source>
        <dbReference type="ARBA" id="ARBA00023277"/>
    </source>
</evidence>
<dbReference type="Pfam" id="PF24793">
    <property type="entry name" value="GINT1_N"/>
    <property type="match status" value="1"/>
</dbReference>
<keyword evidence="1" id="KW-0858">Xylan degradation</keyword>
<dbReference type="InterPro" id="IPR052176">
    <property type="entry name" value="Glycosyl_Hydrlase_43_Enz"/>
</dbReference>
<organism evidence="4 5">
    <name type="scientific">Rhizobium paknamense</name>
    <dbReference type="NCBI Taxonomy" id="1206817"/>
    <lineage>
        <taxon>Bacteria</taxon>
        <taxon>Pseudomonadati</taxon>
        <taxon>Pseudomonadota</taxon>
        <taxon>Alphaproteobacteria</taxon>
        <taxon>Hyphomicrobiales</taxon>
        <taxon>Rhizobiaceae</taxon>
        <taxon>Rhizobium/Agrobacterium group</taxon>
        <taxon>Rhizobium</taxon>
    </lineage>
</organism>
<dbReference type="RefSeq" id="WP_307160434.1">
    <property type="nucleotide sequence ID" value="NZ_JAUSWH010000030.1"/>
</dbReference>
<sequence length="277" mass="31322">MWSIGIYEGDSIFSMKPSTKIRNPVITIDSITDVRASLVADPFMIFVNKQWYMFFEVMNEDERKGEIGAATSKDLLKWEYIGIVLKESFHLSYPFIFVDGDDVYMAPETLGAGGVVLYKAVNFPHSWHQQGMLVKGTHADPTIIKHEGLWWLFSCTTPYQHDSLSISWAENLHGPWLPHDLNPVYSDSKSISRPAGRMVDEGGNILRFFQNCSRIYGESVGVAKIQRLSKDHYDEHIKEGSDVLGPSGIGWNATRMHHIDCHRTETGSWVACVDGHV</sequence>
<keyword evidence="1" id="KW-0624">Polysaccharide degradation</keyword>
<dbReference type="PANTHER" id="PTHR43772">
    <property type="entry name" value="ENDO-1,4-BETA-XYLANASE"/>
    <property type="match status" value="1"/>
</dbReference>
<accession>A0ABU0IJE4</accession>
<name>A0ABU0IJE4_9HYPH</name>
<feature type="domain" description="Glucosamine inositolphosphorylceramide transferase 1 N-terminal" evidence="3">
    <location>
        <begin position="2"/>
        <end position="275"/>
    </location>
</feature>
<proteinExistence type="predicted"/>
<keyword evidence="2" id="KW-0119">Carbohydrate metabolism</keyword>
<dbReference type="EMBL" id="JAUSWH010000030">
    <property type="protein sequence ID" value="MDQ0458356.1"/>
    <property type="molecule type" value="Genomic_DNA"/>
</dbReference>
<dbReference type="Gene3D" id="2.115.10.20">
    <property type="entry name" value="Glycosyl hydrolase domain, family 43"/>
    <property type="match status" value="2"/>
</dbReference>
<dbReference type="Proteomes" id="UP001235269">
    <property type="component" value="Unassembled WGS sequence"/>
</dbReference>
<evidence type="ECO:0000256" key="1">
    <source>
        <dbReference type="ARBA" id="ARBA00022651"/>
    </source>
</evidence>
<dbReference type="PANTHER" id="PTHR43772:SF2">
    <property type="entry name" value="PUTATIVE (AFU_ORTHOLOGUE AFUA_2G04480)-RELATED"/>
    <property type="match status" value="1"/>
</dbReference>